<accession>A0ACC2ZJV3</accession>
<dbReference type="Proteomes" id="UP001172680">
    <property type="component" value="Unassembled WGS sequence"/>
</dbReference>
<sequence>MQPSNSPEPSSAEFGEQSIVEAFVPSDPSINLEHALNSWDGSASDRLPTFLPTIQQRQSLFFVPVQTETGESRPAQAHQSKELLCSEKIEDVTSPLLITQGPSEGKYTYVVWRANVHVGRPQAKLQKPVVYFAVTATLRPDEAEANATQDDYLPSHTPMPINLLQAFASDPELRDARPHLSASRITKVIPAGHGSNTSVRTLQASPRRQFRICPAIYWRIRYSRLHSGTREVTVLASLDLEVTLYAECDVSISDVRLMLQDGEAVPYGGSWGPKLPVRCRAGDLLSLVYKLRPATDYGNSSRGAPKAHGLELGVKATAFLSDEYFPALDVRWSTSVDAALFQRELNKTDSLRDGSRSQDGVVESREHATAGNAQPSSLSTTNMAGFDLTFTISGPDQVYVGEIFQWSLFVVNRSDKARSLAMLVVPKRRRADIKQHQSRVSSSSAGVAKESQVEVLAEAVLDNNLVYAMQKSGFSEPAELVSLSLTYGLAHLLLPLLHAIVFLLEMAAVSILTRKFNSYYASKPVLTTMITNAVLGGIADTVAQSITSIRQVAVRKPGGPNKDDFLAIEINALDRKNPWPPGGSSQIRRTSLRLSTSSGWFDSFTKLAGTLPALKRVAFDQFLFAPCGLACFFTFMTVAEGGGKRAVQRKFQDVYVPALKANYLVWPAVQILNFRVMPIQFQIPFVSTVGIAWTAYLSLTNSSE</sequence>
<organism evidence="1 2">
    <name type="scientific">Coniosporium tulheliwenetii</name>
    <dbReference type="NCBI Taxonomy" id="3383036"/>
    <lineage>
        <taxon>Eukaryota</taxon>
        <taxon>Fungi</taxon>
        <taxon>Dikarya</taxon>
        <taxon>Ascomycota</taxon>
        <taxon>Pezizomycotina</taxon>
        <taxon>Dothideomycetes</taxon>
        <taxon>Dothideomycetes incertae sedis</taxon>
        <taxon>Coniosporium</taxon>
    </lineage>
</organism>
<evidence type="ECO:0000313" key="2">
    <source>
        <dbReference type="Proteomes" id="UP001172680"/>
    </source>
</evidence>
<comment type="caution">
    <text evidence="1">The sequence shown here is derived from an EMBL/GenBank/DDBJ whole genome shotgun (WGS) entry which is preliminary data.</text>
</comment>
<keyword evidence="2" id="KW-1185">Reference proteome</keyword>
<reference evidence="1" key="1">
    <citation type="submission" date="2022-10" db="EMBL/GenBank/DDBJ databases">
        <title>Culturing micro-colonial fungi from biological soil crusts in the Mojave desert and describing Neophaeococcomyces mojavensis, and introducing the new genera and species Taxawa tesnikishii.</title>
        <authorList>
            <person name="Kurbessoian T."/>
            <person name="Stajich J.E."/>
        </authorList>
    </citation>
    <scope>NUCLEOTIDE SEQUENCE</scope>
    <source>
        <strain evidence="1">JES_115</strain>
    </source>
</reference>
<evidence type="ECO:0000313" key="1">
    <source>
        <dbReference type="EMBL" id="KAJ9647800.1"/>
    </source>
</evidence>
<gene>
    <name evidence="1" type="ORF">H2199_001575</name>
</gene>
<proteinExistence type="predicted"/>
<name>A0ACC2ZJV3_9PEZI</name>
<protein>
    <submittedName>
        <fullName evidence="1">Uncharacterized protein</fullName>
    </submittedName>
</protein>
<dbReference type="EMBL" id="JAPDRP010000004">
    <property type="protein sequence ID" value="KAJ9647800.1"/>
    <property type="molecule type" value="Genomic_DNA"/>
</dbReference>